<feature type="domain" description="Inner membrane protein YgaP-like transmembrane" evidence="2">
    <location>
        <begin position="1"/>
        <end position="68"/>
    </location>
</feature>
<sequence length="163" mass="18116">MKKNIGTIDASLRITVGLLGLAYGIGKMNRRPYRTPWLLMTLSAMKVAEGFTRFCPMLYAMGTNTKNEKQMGDFITNMVAKGDMMQNMSNLASKAIPAMGNAQGQKKAASEQPKQEPTMSEAEKAMEQEIRQMVGGVGNRQQESAKHPSSGYHRDEYRSHTYS</sequence>
<dbReference type="Proteomes" id="UP000717624">
    <property type="component" value="Unassembled WGS sequence"/>
</dbReference>
<name>A0A938XXM1_9BACL</name>
<comment type="caution">
    <text evidence="3">The sequence shown here is derived from an EMBL/GenBank/DDBJ whole genome shotgun (WGS) entry which is preliminary data.</text>
</comment>
<protein>
    <recommendedName>
        <fullName evidence="2">Inner membrane protein YgaP-like transmembrane domain-containing protein</fullName>
    </recommendedName>
</protein>
<proteinExistence type="predicted"/>
<dbReference type="EMBL" id="JAFBEB010000003">
    <property type="protein sequence ID" value="MBM7589528.1"/>
    <property type="molecule type" value="Genomic_DNA"/>
</dbReference>
<evidence type="ECO:0000259" key="2">
    <source>
        <dbReference type="Pfam" id="PF11127"/>
    </source>
</evidence>
<evidence type="ECO:0000313" key="4">
    <source>
        <dbReference type="Proteomes" id="UP000717624"/>
    </source>
</evidence>
<dbReference type="AlphaFoldDB" id="A0A938XXM1"/>
<evidence type="ECO:0000256" key="1">
    <source>
        <dbReference type="SAM" id="MobiDB-lite"/>
    </source>
</evidence>
<dbReference type="RefSeq" id="WP_204517260.1">
    <property type="nucleotide sequence ID" value="NZ_BAABIN010000038.1"/>
</dbReference>
<accession>A0A938XXM1</accession>
<reference evidence="3" key="1">
    <citation type="submission" date="2021-01" db="EMBL/GenBank/DDBJ databases">
        <title>Genomic Encyclopedia of Type Strains, Phase IV (KMG-IV): sequencing the most valuable type-strain genomes for metagenomic binning, comparative biology and taxonomic classification.</title>
        <authorList>
            <person name="Goeker M."/>
        </authorList>
    </citation>
    <scope>NUCLEOTIDE SEQUENCE</scope>
    <source>
        <strain evidence="3">DSM 25523</strain>
    </source>
</reference>
<feature type="region of interest" description="Disordered" evidence="1">
    <location>
        <begin position="99"/>
        <end position="163"/>
    </location>
</feature>
<organism evidence="3 4">
    <name type="scientific">Brevibacillus fulvus</name>
    <dbReference type="NCBI Taxonomy" id="1125967"/>
    <lineage>
        <taxon>Bacteria</taxon>
        <taxon>Bacillati</taxon>
        <taxon>Bacillota</taxon>
        <taxon>Bacilli</taxon>
        <taxon>Bacillales</taxon>
        <taxon>Paenibacillaceae</taxon>
        <taxon>Brevibacillus</taxon>
    </lineage>
</organism>
<evidence type="ECO:0000313" key="3">
    <source>
        <dbReference type="EMBL" id="MBM7589528.1"/>
    </source>
</evidence>
<feature type="compositionally biased region" description="Basic and acidic residues" evidence="1">
    <location>
        <begin position="121"/>
        <end position="130"/>
    </location>
</feature>
<gene>
    <name evidence="3" type="ORF">JOD01_001128</name>
</gene>
<dbReference type="InterPro" id="IPR021309">
    <property type="entry name" value="YgaP-like_TM"/>
</dbReference>
<keyword evidence="4" id="KW-1185">Reference proteome</keyword>
<dbReference type="Pfam" id="PF11127">
    <property type="entry name" value="YgaP-like_TM"/>
    <property type="match status" value="1"/>
</dbReference>
<feature type="compositionally biased region" description="Basic and acidic residues" evidence="1">
    <location>
        <begin position="152"/>
        <end position="163"/>
    </location>
</feature>